<gene>
    <name evidence="2" type="ORF">B0H94_11113</name>
</gene>
<proteinExistence type="predicted"/>
<comment type="caution">
    <text evidence="2">The sequence shown here is derived from an EMBL/GenBank/DDBJ whole genome shotgun (WGS) entry which is preliminary data.</text>
</comment>
<evidence type="ECO:0000313" key="3">
    <source>
        <dbReference type="Proteomes" id="UP000242310"/>
    </source>
</evidence>
<feature type="transmembrane region" description="Helical" evidence="1">
    <location>
        <begin position="6"/>
        <end position="26"/>
    </location>
</feature>
<dbReference type="Pfam" id="PF09581">
    <property type="entry name" value="Spore_III_AF"/>
    <property type="match status" value="1"/>
</dbReference>
<sequence length="194" mass="21833">MTYITEWIASLILFLLLAAIVELLLPATNLKRYAELAMSLILMLLLLQPVFDLINEPLEDKLPVIPAETEQLNEEIEAKKKEIQAGHDAYISEQMAVQLGQDVNDTLQAEFGLEVRDVDARRFESEGKLNVVLGASERDGPEEGITSVSIAVNEAHEGEQTEVDRQKEEVRMLLAEAWEMSEADLELVWEEEPS</sequence>
<dbReference type="InterPro" id="IPR014245">
    <property type="entry name" value="Spore_III_AF"/>
</dbReference>
<dbReference type="EMBL" id="PYAV01000011">
    <property type="protein sequence ID" value="PSL43191.1"/>
    <property type="molecule type" value="Genomic_DNA"/>
</dbReference>
<accession>A0A2P8HAG7</accession>
<organism evidence="2 3">
    <name type="scientific">Salsuginibacillus halophilus</name>
    <dbReference type="NCBI Taxonomy" id="517424"/>
    <lineage>
        <taxon>Bacteria</taxon>
        <taxon>Bacillati</taxon>
        <taxon>Bacillota</taxon>
        <taxon>Bacilli</taxon>
        <taxon>Bacillales</taxon>
        <taxon>Bacillaceae</taxon>
        <taxon>Salsuginibacillus</taxon>
    </lineage>
</organism>
<evidence type="ECO:0000313" key="2">
    <source>
        <dbReference type="EMBL" id="PSL43191.1"/>
    </source>
</evidence>
<dbReference type="NCBIfam" id="TIGR02896">
    <property type="entry name" value="spore_III_AF"/>
    <property type="match status" value="1"/>
</dbReference>
<name>A0A2P8HAG7_9BACI</name>
<dbReference type="RefSeq" id="WP_106589336.1">
    <property type="nucleotide sequence ID" value="NZ_PYAV01000011.1"/>
</dbReference>
<keyword evidence="3" id="KW-1185">Reference proteome</keyword>
<reference evidence="2 3" key="1">
    <citation type="submission" date="2018-03" db="EMBL/GenBank/DDBJ databases">
        <title>Genomic Encyclopedia of Type Strains, Phase III (KMG-III): the genomes of soil and plant-associated and newly described type strains.</title>
        <authorList>
            <person name="Whitman W."/>
        </authorList>
    </citation>
    <scope>NUCLEOTIDE SEQUENCE [LARGE SCALE GENOMIC DNA]</scope>
    <source>
        <strain evidence="2 3">CGMCC 1.07653</strain>
    </source>
</reference>
<keyword evidence="1" id="KW-0812">Transmembrane</keyword>
<keyword evidence="1" id="KW-1133">Transmembrane helix</keyword>
<dbReference type="AlphaFoldDB" id="A0A2P8HAG7"/>
<keyword evidence="1" id="KW-0472">Membrane</keyword>
<dbReference type="Proteomes" id="UP000242310">
    <property type="component" value="Unassembled WGS sequence"/>
</dbReference>
<evidence type="ECO:0000256" key="1">
    <source>
        <dbReference type="SAM" id="Phobius"/>
    </source>
</evidence>
<dbReference type="OrthoDB" id="2375554at2"/>
<protein>
    <submittedName>
        <fullName evidence="2">Stage III sporulation protein AF</fullName>
    </submittedName>
</protein>